<sequence length="86" mass="10287">WDAGIRGKVTPKAFSCHQNGVLELRAQQQQKHLFCRQKYEMPDSSQFDHDSSDMSKNNQSKYSNSFQRNRIRRKSLLKIPYYSLWF</sequence>
<feature type="compositionally biased region" description="Polar residues" evidence="1">
    <location>
        <begin position="54"/>
        <end position="65"/>
    </location>
</feature>
<feature type="compositionally biased region" description="Basic and acidic residues" evidence="1">
    <location>
        <begin position="43"/>
        <end position="53"/>
    </location>
</feature>
<keyword evidence="2" id="KW-0547">Nucleotide-binding</keyword>
<organism evidence="2 3">
    <name type="scientific">Frankliniella fusca</name>
    <dbReference type="NCBI Taxonomy" id="407009"/>
    <lineage>
        <taxon>Eukaryota</taxon>
        <taxon>Metazoa</taxon>
        <taxon>Ecdysozoa</taxon>
        <taxon>Arthropoda</taxon>
        <taxon>Hexapoda</taxon>
        <taxon>Insecta</taxon>
        <taxon>Pterygota</taxon>
        <taxon>Neoptera</taxon>
        <taxon>Paraneoptera</taxon>
        <taxon>Thysanoptera</taxon>
        <taxon>Terebrantia</taxon>
        <taxon>Thripoidea</taxon>
        <taxon>Thripidae</taxon>
        <taxon>Frankliniella</taxon>
    </lineage>
</organism>
<name>A0AAE1LDW9_9NEOP</name>
<gene>
    <name evidence="2" type="ORF">KUF71_006250</name>
</gene>
<dbReference type="EMBL" id="JAHWGI010000532">
    <property type="protein sequence ID" value="KAK3916476.1"/>
    <property type="molecule type" value="Genomic_DNA"/>
</dbReference>
<evidence type="ECO:0000313" key="3">
    <source>
        <dbReference type="Proteomes" id="UP001219518"/>
    </source>
</evidence>
<feature type="non-terminal residue" evidence="2">
    <location>
        <position position="1"/>
    </location>
</feature>
<reference evidence="2" key="2">
    <citation type="journal article" date="2023" name="BMC Genomics">
        <title>Pest status, molecular evolution, and epigenetic factors derived from the genome assembly of Frankliniella fusca, a thysanopteran phytovirus vector.</title>
        <authorList>
            <person name="Catto M.A."/>
            <person name="Labadie P.E."/>
            <person name="Jacobson A.L."/>
            <person name="Kennedy G.G."/>
            <person name="Srinivasan R."/>
            <person name="Hunt B.G."/>
        </authorList>
    </citation>
    <scope>NUCLEOTIDE SEQUENCE</scope>
    <source>
        <strain evidence="2">PL_HMW_Pooled</strain>
    </source>
</reference>
<evidence type="ECO:0000313" key="2">
    <source>
        <dbReference type="EMBL" id="KAK3916476.1"/>
    </source>
</evidence>
<dbReference type="GO" id="GO:0005524">
    <property type="term" value="F:ATP binding"/>
    <property type="evidence" value="ECO:0007669"/>
    <property type="project" value="UniProtKB-KW"/>
</dbReference>
<feature type="region of interest" description="Disordered" evidence="1">
    <location>
        <begin position="43"/>
        <end position="65"/>
    </location>
</feature>
<protein>
    <submittedName>
        <fullName evidence="2">Zinc import ATP-binding protein ZnuC</fullName>
    </submittedName>
</protein>
<dbReference type="Proteomes" id="UP001219518">
    <property type="component" value="Unassembled WGS sequence"/>
</dbReference>
<comment type="caution">
    <text evidence="2">The sequence shown here is derived from an EMBL/GenBank/DDBJ whole genome shotgun (WGS) entry which is preliminary data.</text>
</comment>
<proteinExistence type="predicted"/>
<accession>A0AAE1LDW9</accession>
<dbReference type="AlphaFoldDB" id="A0AAE1LDW9"/>
<evidence type="ECO:0000256" key="1">
    <source>
        <dbReference type="SAM" id="MobiDB-lite"/>
    </source>
</evidence>
<keyword evidence="3" id="KW-1185">Reference proteome</keyword>
<keyword evidence="2" id="KW-0067">ATP-binding</keyword>
<reference evidence="2" key="1">
    <citation type="submission" date="2021-07" db="EMBL/GenBank/DDBJ databases">
        <authorList>
            <person name="Catto M.A."/>
            <person name="Jacobson A."/>
            <person name="Kennedy G."/>
            <person name="Labadie P."/>
            <person name="Hunt B.G."/>
            <person name="Srinivasan R."/>
        </authorList>
    </citation>
    <scope>NUCLEOTIDE SEQUENCE</scope>
    <source>
        <strain evidence="2">PL_HMW_Pooled</strain>
        <tissue evidence="2">Head</tissue>
    </source>
</reference>